<dbReference type="OrthoDB" id="333176at2759"/>
<dbReference type="Proteomes" id="UP000249056">
    <property type="component" value="Unassembled WGS sequence"/>
</dbReference>
<evidence type="ECO:0000259" key="2">
    <source>
        <dbReference type="Pfam" id="PF09747"/>
    </source>
</evidence>
<gene>
    <name evidence="3" type="ORF">DID88_007249</name>
</gene>
<dbReference type="AlphaFoldDB" id="A0A395J862"/>
<dbReference type="InterPro" id="IPR018613">
    <property type="entry name" value="Ccdc97-like"/>
</dbReference>
<proteinExistence type="predicted"/>
<sequence length="217" mass="25057">MTSESIHPDPHNIQPIVMPHREPNIPEPQIQDSAERTARIQVKNRRKLYLDRHPSYFTAPDLELADPLLYDRCIRRFQSAAEREADGKAKGYSGVLEADLYRSEAKLAALKGNAGSSSQDEDESAGRIEQDHGVPYLNEVPQSKEEGFERWKFEMTLKFLRGEDRDFEYEHVDAGGEWDEIENRDVEERWFEDEEPEWVGEEDTEETVGGETGIQDF</sequence>
<feature type="region of interest" description="Disordered" evidence="1">
    <location>
        <begin position="1"/>
        <end position="33"/>
    </location>
</feature>
<accession>A0A395J862</accession>
<dbReference type="EMBL" id="QKRW01000001">
    <property type="protein sequence ID" value="RAL68521.1"/>
    <property type="molecule type" value="Genomic_DNA"/>
</dbReference>
<reference evidence="3 4" key="1">
    <citation type="submission" date="2018-06" db="EMBL/GenBank/DDBJ databases">
        <title>Genome Sequence of the Brown Rot Fungal Pathogen Monilinia fructigena.</title>
        <authorList>
            <person name="Landi L."/>
            <person name="De Miccolis Angelini R.M."/>
            <person name="Pollastro S."/>
            <person name="Abate D."/>
            <person name="Faretra F."/>
            <person name="Romanazzi G."/>
        </authorList>
    </citation>
    <scope>NUCLEOTIDE SEQUENCE [LARGE SCALE GENOMIC DNA]</scope>
    <source>
        <strain evidence="3 4">Mfrg269</strain>
    </source>
</reference>
<dbReference type="PANTHER" id="PTHR31840">
    <property type="entry name" value="COILED-COIL DOMAIN-CONTAINING PROTEIN 97"/>
    <property type="match status" value="1"/>
</dbReference>
<evidence type="ECO:0000256" key="1">
    <source>
        <dbReference type="SAM" id="MobiDB-lite"/>
    </source>
</evidence>
<feature type="domain" description="CCD97-like C-terminal" evidence="2">
    <location>
        <begin position="139"/>
        <end position="194"/>
    </location>
</feature>
<evidence type="ECO:0000313" key="4">
    <source>
        <dbReference type="Proteomes" id="UP000249056"/>
    </source>
</evidence>
<feature type="compositionally biased region" description="Basic and acidic residues" evidence="1">
    <location>
        <begin position="1"/>
        <end position="10"/>
    </location>
</feature>
<name>A0A395J862_9HELO</name>
<organism evidence="3 4">
    <name type="scientific">Monilinia fructigena</name>
    <dbReference type="NCBI Taxonomy" id="38457"/>
    <lineage>
        <taxon>Eukaryota</taxon>
        <taxon>Fungi</taxon>
        <taxon>Dikarya</taxon>
        <taxon>Ascomycota</taxon>
        <taxon>Pezizomycotina</taxon>
        <taxon>Leotiomycetes</taxon>
        <taxon>Helotiales</taxon>
        <taxon>Sclerotiniaceae</taxon>
        <taxon>Monilinia</taxon>
    </lineage>
</organism>
<comment type="caution">
    <text evidence="3">The sequence shown here is derived from an EMBL/GenBank/DDBJ whole genome shotgun (WGS) entry which is preliminary data.</text>
</comment>
<feature type="compositionally biased region" description="Acidic residues" evidence="1">
    <location>
        <begin position="190"/>
        <end position="208"/>
    </location>
</feature>
<dbReference type="PANTHER" id="PTHR31840:SF1">
    <property type="entry name" value="COILED-COIL DOMAIN-CONTAINING PROTEIN 97"/>
    <property type="match status" value="1"/>
</dbReference>
<feature type="domain" description="CCD97-like C-terminal" evidence="2">
    <location>
        <begin position="44"/>
        <end position="123"/>
    </location>
</feature>
<keyword evidence="4" id="KW-1185">Reference proteome</keyword>
<evidence type="ECO:0000313" key="3">
    <source>
        <dbReference type="EMBL" id="RAL68521.1"/>
    </source>
</evidence>
<dbReference type="Pfam" id="PF09747">
    <property type="entry name" value="CCD97-like_C"/>
    <property type="match status" value="2"/>
</dbReference>
<dbReference type="InterPro" id="IPR040233">
    <property type="entry name" value="CCD97-like_C"/>
</dbReference>
<feature type="region of interest" description="Disordered" evidence="1">
    <location>
        <begin position="188"/>
        <end position="217"/>
    </location>
</feature>
<feature type="region of interest" description="Disordered" evidence="1">
    <location>
        <begin position="112"/>
        <end position="136"/>
    </location>
</feature>
<protein>
    <recommendedName>
        <fullName evidence="2">CCD97-like C-terminal domain-containing protein</fullName>
    </recommendedName>
</protein>